<keyword evidence="2" id="KW-1185">Reference proteome</keyword>
<evidence type="ECO:0000313" key="1">
    <source>
        <dbReference type="EMBL" id="KID86024.1"/>
    </source>
</evidence>
<dbReference type="HOGENOM" id="CLU_318580_0_0_1"/>
<dbReference type="OrthoDB" id="428577at2759"/>
<dbReference type="EMBL" id="AZNH01000024">
    <property type="protein sequence ID" value="KID86024.1"/>
    <property type="molecule type" value="Genomic_DNA"/>
</dbReference>
<comment type="caution">
    <text evidence="1">The sequence shown here is derived from an EMBL/GenBank/DDBJ whole genome shotgun (WGS) entry which is preliminary data.</text>
</comment>
<proteinExistence type="predicted"/>
<dbReference type="Proteomes" id="UP000031192">
    <property type="component" value="Unassembled WGS sequence"/>
</dbReference>
<accession>A0A0B4I176</accession>
<evidence type="ECO:0000313" key="2">
    <source>
        <dbReference type="Proteomes" id="UP000031192"/>
    </source>
</evidence>
<organism evidence="1 2">
    <name type="scientific">Metarhizium guizhouense (strain ARSEF 977)</name>
    <dbReference type="NCBI Taxonomy" id="1276136"/>
    <lineage>
        <taxon>Eukaryota</taxon>
        <taxon>Fungi</taxon>
        <taxon>Dikarya</taxon>
        <taxon>Ascomycota</taxon>
        <taxon>Pezizomycotina</taxon>
        <taxon>Sordariomycetes</taxon>
        <taxon>Hypocreomycetidae</taxon>
        <taxon>Hypocreales</taxon>
        <taxon>Clavicipitaceae</taxon>
        <taxon>Metarhizium</taxon>
    </lineage>
</organism>
<dbReference type="AlphaFoldDB" id="A0A0B4I176"/>
<protein>
    <submittedName>
        <fullName evidence="1">TPR domain protein</fullName>
    </submittedName>
</protein>
<gene>
    <name evidence="1" type="ORF">MGU_06716</name>
</gene>
<sequence length="913" mass="101137">MNFIASFFPAAPDARVLAATVQSKALADMLANDASKVAQVYPWVADLRASKIPDSEIVKAMIETENVTWMEGALKLEAENYGWRETPERKETPRHLDHLEHGCVHPPRLIESSQRIPSDLHEPESSSLEKTVDVFAVFSQREQVALKHCGIGGVLHPGVLIGNNHGLVSFQGDGASVVYGDEINDTDRTHHWGPLESLSTIPFRTVRPWLGGPAEWIQYARGSASWSLSPLDFQWKSTIFGFVQGPSRQEKWHQGLLKYNVCILKELLLAMKELNSLGGCCQSFPIFTKLGSSSRLTAVDVAFDDVWEFVRQLSMPLTRADARPVLQDEGWRHSICERTLNTFRNLFGSEDEAVFFFYQSTRINGIASYVMHMAALFAQVFSVGLVTFCRGHCSDFDPPLVSRTIEKFHLLGAVPTGPCVTVERTELSCLGDMLRRPVWVFCLEGPLLRTGSYQFTTAIMSPKRHDIQARLSQILDTWHASIAFCGNEKSKSVQISIGGGFLSLVKADDSMLHWSAIDDGGTLPVSYLKDERQVIVGAVSVNADCPLYSEHCQRPLETILVDLRTHPGGWRPVSRSRGFTLGLSGGPMAPAAVSATASVTQQRFDPTFLKGSQVQQWNRSPHDLTMLNAPWGLELSLCTGVVRRVPLRALLNQAVVGYLQSKLNARARNIEGGGQATAETLDWNVIEQIQQAPSNSSAAAIWTGLRANDPAQFNAIAVALKNFVDAIQCSCVDKKNLLLWWPELNGSTDRGIKFEQSWCRGDSWIPILEDTETCAIFGLATCTCLTCVVSTDDSDTARACQNRDLSAGAPRPLRERQLILSTGIVAVGGARAMTNLRRDERLILNSYKAERHVFQVRGVTEGTPSVLEYRGRWSRPAIALYNLFNQNIQMTNVRESADYLTTGLEVLVVHRQP</sequence>
<name>A0A0B4I176_METGA</name>
<reference evidence="1 2" key="1">
    <citation type="journal article" date="2014" name="Proc. Natl. Acad. Sci. U.S.A.">
        <title>Trajectory and genomic determinants of fungal-pathogen speciation and host adaptation.</title>
        <authorList>
            <person name="Hu X."/>
            <person name="Xiao G."/>
            <person name="Zheng P."/>
            <person name="Shang Y."/>
            <person name="Su Y."/>
            <person name="Zhang X."/>
            <person name="Liu X."/>
            <person name="Zhan S."/>
            <person name="St Leger R.J."/>
            <person name="Wang C."/>
        </authorList>
    </citation>
    <scope>NUCLEOTIDE SEQUENCE [LARGE SCALE GENOMIC DNA]</scope>
    <source>
        <strain evidence="1 2">ARSEF 977</strain>
    </source>
</reference>